<evidence type="ECO:0000313" key="1">
    <source>
        <dbReference type="EMBL" id="KAJ4445423.1"/>
    </source>
</evidence>
<gene>
    <name evidence="1" type="ORF">ANN_07228</name>
</gene>
<proteinExistence type="predicted"/>
<dbReference type="Proteomes" id="UP001148838">
    <property type="component" value="Unassembled WGS sequence"/>
</dbReference>
<accession>A0ABQ8TFN2</accession>
<reference evidence="1 2" key="1">
    <citation type="journal article" date="2022" name="Allergy">
        <title>Genome assembly and annotation of Periplaneta americana reveal a comprehensive cockroach allergen profile.</title>
        <authorList>
            <person name="Wang L."/>
            <person name="Xiong Q."/>
            <person name="Saelim N."/>
            <person name="Wang L."/>
            <person name="Nong W."/>
            <person name="Wan A.T."/>
            <person name="Shi M."/>
            <person name="Liu X."/>
            <person name="Cao Q."/>
            <person name="Hui J.H.L."/>
            <person name="Sookrung N."/>
            <person name="Leung T.F."/>
            <person name="Tungtrongchitr A."/>
            <person name="Tsui S.K.W."/>
        </authorList>
    </citation>
    <scope>NUCLEOTIDE SEQUENCE [LARGE SCALE GENOMIC DNA]</scope>
    <source>
        <strain evidence="1">PWHHKU_190912</strain>
    </source>
</reference>
<organism evidence="1 2">
    <name type="scientific">Periplaneta americana</name>
    <name type="common">American cockroach</name>
    <name type="synonym">Blatta americana</name>
    <dbReference type="NCBI Taxonomy" id="6978"/>
    <lineage>
        <taxon>Eukaryota</taxon>
        <taxon>Metazoa</taxon>
        <taxon>Ecdysozoa</taxon>
        <taxon>Arthropoda</taxon>
        <taxon>Hexapoda</taxon>
        <taxon>Insecta</taxon>
        <taxon>Pterygota</taxon>
        <taxon>Neoptera</taxon>
        <taxon>Polyneoptera</taxon>
        <taxon>Dictyoptera</taxon>
        <taxon>Blattodea</taxon>
        <taxon>Blattoidea</taxon>
        <taxon>Blattidae</taxon>
        <taxon>Blattinae</taxon>
        <taxon>Periplaneta</taxon>
    </lineage>
</organism>
<evidence type="ECO:0000313" key="2">
    <source>
        <dbReference type="Proteomes" id="UP001148838"/>
    </source>
</evidence>
<protein>
    <submittedName>
        <fullName evidence="1">Uncharacterized protein</fullName>
    </submittedName>
</protein>
<name>A0ABQ8TFN2_PERAM</name>
<dbReference type="EMBL" id="JAJSOF020000011">
    <property type="protein sequence ID" value="KAJ4445423.1"/>
    <property type="molecule type" value="Genomic_DNA"/>
</dbReference>
<keyword evidence="2" id="KW-1185">Reference proteome</keyword>
<comment type="caution">
    <text evidence="1">The sequence shown here is derived from an EMBL/GenBank/DDBJ whole genome shotgun (WGS) entry which is preliminary data.</text>
</comment>
<sequence length="153" mass="17241">MNVALKRQAADVTHSIPNILDVQFKVCHGSLYAVMWLVDEPREFNIPTLPQRCITYEAEKLPSKYGVHSEESMDRSGRANSLASQITGHDPLDFYLWGLLKSLVYASAAPNVGVLQQRIEHACGIVRDEMNGLCDVQRSLRRRAQLLLFPSFV</sequence>